<dbReference type="EMBL" id="ML178817">
    <property type="protein sequence ID" value="TFL05325.1"/>
    <property type="molecule type" value="Genomic_DNA"/>
</dbReference>
<protein>
    <submittedName>
        <fullName evidence="3">Uncharacterized protein</fullName>
    </submittedName>
</protein>
<dbReference type="Proteomes" id="UP000305067">
    <property type="component" value="Unassembled WGS sequence"/>
</dbReference>
<reference evidence="3 4" key="1">
    <citation type="journal article" date="2019" name="Nat. Ecol. Evol.">
        <title>Megaphylogeny resolves global patterns of mushroom evolution.</title>
        <authorList>
            <person name="Varga T."/>
            <person name="Krizsan K."/>
            <person name="Foldi C."/>
            <person name="Dima B."/>
            <person name="Sanchez-Garcia M."/>
            <person name="Sanchez-Ramirez S."/>
            <person name="Szollosi G.J."/>
            <person name="Szarkandi J.G."/>
            <person name="Papp V."/>
            <person name="Albert L."/>
            <person name="Andreopoulos W."/>
            <person name="Angelini C."/>
            <person name="Antonin V."/>
            <person name="Barry K.W."/>
            <person name="Bougher N.L."/>
            <person name="Buchanan P."/>
            <person name="Buyck B."/>
            <person name="Bense V."/>
            <person name="Catcheside P."/>
            <person name="Chovatia M."/>
            <person name="Cooper J."/>
            <person name="Damon W."/>
            <person name="Desjardin D."/>
            <person name="Finy P."/>
            <person name="Geml J."/>
            <person name="Haridas S."/>
            <person name="Hughes K."/>
            <person name="Justo A."/>
            <person name="Karasinski D."/>
            <person name="Kautmanova I."/>
            <person name="Kiss B."/>
            <person name="Kocsube S."/>
            <person name="Kotiranta H."/>
            <person name="LaButti K.M."/>
            <person name="Lechner B.E."/>
            <person name="Liimatainen K."/>
            <person name="Lipzen A."/>
            <person name="Lukacs Z."/>
            <person name="Mihaltcheva S."/>
            <person name="Morgado L.N."/>
            <person name="Niskanen T."/>
            <person name="Noordeloos M.E."/>
            <person name="Ohm R.A."/>
            <person name="Ortiz-Santana B."/>
            <person name="Ovrebo C."/>
            <person name="Racz N."/>
            <person name="Riley R."/>
            <person name="Savchenko A."/>
            <person name="Shiryaev A."/>
            <person name="Soop K."/>
            <person name="Spirin V."/>
            <person name="Szebenyi C."/>
            <person name="Tomsovsky M."/>
            <person name="Tulloss R.E."/>
            <person name="Uehling J."/>
            <person name="Grigoriev I.V."/>
            <person name="Vagvolgyi C."/>
            <person name="Papp T."/>
            <person name="Martin F.M."/>
            <person name="Miettinen O."/>
            <person name="Hibbett D.S."/>
            <person name="Nagy L.G."/>
        </authorList>
    </citation>
    <scope>NUCLEOTIDE SEQUENCE [LARGE SCALE GENOMIC DNA]</scope>
    <source>
        <strain evidence="3 4">CBS 309.79</strain>
    </source>
</reference>
<sequence length="230" mass="25386">MSSATSSRIPLPAGSPRSSLRSTALDECRALGTSNAGKVHPFYFCTVLTIIVFYFFWRTGLGQVKDDDHDMLAVDLKEPDWTPSQGNSREAMQTVFLPTLAENGDDTGLLAEQADVELTHENVETIDLDENEANPLSVENSTHEDSEDDEGYEDGEASDEDNDDSGDSDVDDRLDLLEKRMQAVKSQMSELQHSVSRPSGSGPQTDWQTNYTAELADIWPKDRRPAPSSL</sequence>
<proteinExistence type="predicted"/>
<evidence type="ECO:0000256" key="2">
    <source>
        <dbReference type="SAM" id="Phobius"/>
    </source>
</evidence>
<keyword evidence="4" id="KW-1185">Reference proteome</keyword>
<name>A0A5C3QTH8_9AGAR</name>
<feature type="compositionally biased region" description="Acidic residues" evidence="1">
    <location>
        <begin position="145"/>
        <end position="170"/>
    </location>
</feature>
<keyword evidence="2" id="KW-0472">Membrane</keyword>
<organism evidence="3 4">
    <name type="scientific">Pterulicium gracile</name>
    <dbReference type="NCBI Taxonomy" id="1884261"/>
    <lineage>
        <taxon>Eukaryota</taxon>
        <taxon>Fungi</taxon>
        <taxon>Dikarya</taxon>
        <taxon>Basidiomycota</taxon>
        <taxon>Agaricomycotina</taxon>
        <taxon>Agaricomycetes</taxon>
        <taxon>Agaricomycetidae</taxon>
        <taxon>Agaricales</taxon>
        <taxon>Pleurotineae</taxon>
        <taxon>Pterulaceae</taxon>
        <taxon>Pterulicium</taxon>
    </lineage>
</organism>
<keyword evidence="2" id="KW-0812">Transmembrane</keyword>
<feature type="region of interest" description="Disordered" evidence="1">
    <location>
        <begin position="124"/>
        <end position="230"/>
    </location>
</feature>
<feature type="compositionally biased region" description="Basic and acidic residues" evidence="1">
    <location>
        <begin position="171"/>
        <end position="181"/>
    </location>
</feature>
<feature type="transmembrane region" description="Helical" evidence="2">
    <location>
        <begin position="40"/>
        <end position="57"/>
    </location>
</feature>
<evidence type="ECO:0000256" key="1">
    <source>
        <dbReference type="SAM" id="MobiDB-lite"/>
    </source>
</evidence>
<evidence type="ECO:0000313" key="4">
    <source>
        <dbReference type="Proteomes" id="UP000305067"/>
    </source>
</evidence>
<gene>
    <name evidence="3" type="ORF">BDV98DRAFT_292644</name>
</gene>
<dbReference type="AlphaFoldDB" id="A0A5C3QTH8"/>
<keyword evidence="2" id="KW-1133">Transmembrane helix</keyword>
<evidence type="ECO:0000313" key="3">
    <source>
        <dbReference type="EMBL" id="TFL05325.1"/>
    </source>
</evidence>
<feature type="compositionally biased region" description="Polar residues" evidence="1">
    <location>
        <begin position="184"/>
        <end position="212"/>
    </location>
</feature>
<accession>A0A5C3QTH8</accession>
<feature type="compositionally biased region" description="Basic and acidic residues" evidence="1">
    <location>
        <begin position="219"/>
        <end position="230"/>
    </location>
</feature>